<evidence type="ECO:0000313" key="2">
    <source>
        <dbReference type="EMBL" id="KKN56727.1"/>
    </source>
</evidence>
<feature type="region of interest" description="Disordered" evidence="1">
    <location>
        <begin position="1"/>
        <end position="22"/>
    </location>
</feature>
<dbReference type="SUPFAM" id="SSF53098">
    <property type="entry name" value="Ribonuclease H-like"/>
    <property type="match status" value="1"/>
</dbReference>
<sequence>MKRTRSSLPSDPGYVQGSGVTPRRGLSTQAQHFLLQSPSPNILSIDAGFTKFGWAVFSNHEPIACGVIQNKAVDKKTVAVSNEYQTMASFLARALRGIYTEHNCQALVGELPHGGGLSARAVSHMNMSTAIVGAVTGLLDIPCEFCSPTDVKIATCGTTTASKLEMMKRIIEMYNGYWDTKRVRCKASVKYPEGYREDYIWNFRGGRYGSGLFEHVADSCGAYLALADSNLIKLLGS</sequence>
<evidence type="ECO:0000256" key="1">
    <source>
        <dbReference type="SAM" id="MobiDB-lite"/>
    </source>
</evidence>
<gene>
    <name evidence="2" type="ORF">LCGC14_0569560</name>
</gene>
<dbReference type="InterPro" id="IPR012337">
    <property type="entry name" value="RNaseH-like_sf"/>
</dbReference>
<proteinExistence type="predicted"/>
<dbReference type="InterPro" id="IPR036397">
    <property type="entry name" value="RNaseH_sf"/>
</dbReference>
<dbReference type="GO" id="GO:0003676">
    <property type="term" value="F:nucleic acid binding"/>
    <property type="evidence" value="ECO:0007669"/>
    <property type="project" value="InterPro"/>
</dbReference>
<organism evidence="2">
    <name type="scientific">marine sediment metagenome</name>
    <dbReference type="NCBI Taxonomy" id="412755"/>
    <lineage>
        <taxon>unclassified sequences</taxon>
        <taxon>metagenomes</taxon>
        <taxon>ecological metagenomes</taxon>
    </lineage>
</organism>
<dbReference type="EMBL" id="LAZR01000834">
    <property type="protein sequence ID" value="KKN56727.1"/>
    <property type="molecule type" value="Genomic_DNA"/>
</dbReference>
<reference evidence="2" key="1">
    <citation type="journal article" date="2015" name="Nature">
        <title>Complex archaea that bridge the gap between prokaryotes and eukaryotes.</title>
        <authorList>
            <person name="Spang A."/>
            <person name="Saw J.H."/>
            <person name="Jorgensen S.L."/>
            <person name="Zaremba-Niedzwiedzka K."/>
            <person name="Martijn J."/>
            <person name="Lind A.E."/>
            <person name="van Eijk R."/>
            <person name="Schleper C."/>
            <person name="Guy L."/>
            <person name="Ettema T.J."/>
        </authorList>
    </citation>
    <scope>NUCLEOTIDE SEQUENCE</scope>
</reference>
<name>A0A0F9S397_9ZZZZ</name>
<accession>A0A0F9S397</accession>
<comment type="caution">
    <text evidence="2">The sequence shown here is derived from an EMBL/GenBank/DDBJ whole genome shotgun (WGS) entry which is preliminary data.</text>
</comment>
<protein>
    <submittedName>
        <fullName evidence="2">Uncharacterized protein</fullName>
    </submittedName>
</protein>
<dbReference type="Gene3D" id="3.30.420.10">
    <property type="entry name" value="Ribonuclease H-like superfamily/Ribonuclease H"/>
    <property type="match status" value="1"/>
</dbReference>
<dbReference type="AlphaFoldDB" id="A0A0F9S397"/>